<gene>
    <name evidence="4" type="ORF">SAMN05660909_04506</name>
</gene>
<dbReference type="InterPro" id="IPR007492">
    <property type="entry name" value="LytTR_DNA-bd_dom"/>
</dbReference>
<organism evidence="4 5">
    <name type="scientific">Chitinophaga terrae</name>
    <name type="common">ex Kim and Jung 2007</name>
    <dbReference type="NCBI Taxonomy" id="408074"/>
    <lineage>
        <taxon>Bacteria</taxon>
        <taxon>Pseudomonadati</taxon>
        <taxon>Bacteroidota</taxon>
        <taxon>Chitinophagia</taxon>
        <taxon>Chitinophagales</taxon>
        <taxon>Chitinophagaceae</taxon>
        <taxon>Chitinophaga</taxon>
    </lineage>
</organism>
<dbReference type="PROSITE" id="PS50930">
    <property type="entry name" value="HTH_LYTTR"/>
    <property type="match status" value="1"/>
</dbReference>
<evidence type="ECO:0000259" key="2">
    <source>
        <dbReference type="PROSITE" id="PS50110"/>
    </source>
</evidence>
<dbReference type="SMART" id="SM00850">
    <property type="entry name" value="LytTR"/>
    <property type="match status" value="1"/>
</dbReference>
<feature type="domain" description="Response regulatory" evidence="2">
    <location>
        <begin position="7"/>
        <end position="118"/>
    </location>
</feature>
<dbReference type="Pfam" id="PF04397">
    <property type="entry name" value="LytTR"/>
    <property type="match status" value="1"/>
</dbReference>
<reference evidence="5" key="1">
    <citation type="submission" date="2016-10" db="EMBL/GenBank/DDBJ databases">
        <authorList>
            <person name="Varghese N."/>
            <person name="Submissions S."/>
        </authorList>
    </citation>
    <scope>NUCLEOTIDE SEQUENCE [LARGE SCALE GENOMIC DNA]</scope>
    <source>
        <strain evidence="5">DSM 23920</strain>
    </source>
</reference>
<dbReference type="AlphaFoldDB" id="A0A1H4FN06"/>
<evidence type="ECO:0000313" key="5">
    <source>
        <dbReference type="Proteomes" id="UP000199656"/>
    </source>
</evidence>
<dbReference type="PANTHER" id="PTHR37299:SF1">
    <property type="entry name" value="STAGE 0 SPORULATION PROTEIN A HOMOLOG"/>
    <property type="match status" value="1"/>
</dbReference>
<dbReference type="InterPro" id="IPR046947">
    <property type="entry name" value="LytR-like"/>
</dbReference>
<dbReference type="Proteomes" id="UP000199656">
    <property type="component" value="Unassembled WGS sequence"/>
</dbReference>
<dbReference type="InterPro" id="IPR011006">
    <property type="entry name" value="CheY-like_superfamily"/>
</dbReference>
<evidence type="ECO:0000313" key="4">
    <source>
        <dbReference type="EMBL" id="SEA98088.1"/>
    </source>
</evidence>
<keyword evidence="5" id="KW-1185">Reference proteome</keyword>
<dbReference type="STRING" id="408074.SAMN05660909_04506"/>
<dbReference type="OrthoDB" id="9787344at2"/>
<dbReference type="GO" id="GO:0000156">
    <property type="term" value="F:phosphorelay response regulator activity"/>
    <property type="evidence" value="ECO:0007669"/>
    <property type="project" value="InterPro"/>
</dbReference>
<evidence type="ECO:0000259" key="3">
    <source>
        <dbReference type="PROSITE" id="PS50930"/>
    </source>
</evidence>
<protein>
    <submittedName>
        <fullName evidence="4">Two component transcriptional regulator, LytTR family</fullName>
    </submittedName>
</protein>
<dbReference type="EMBL" id="FNRL01000026">
    <property type="protein sequence ID" value="SEA98088.1"/>
    <property type="molecule type" value="Genomic_DNA"/>
</dbReference>
<sequence length="239" mass="27206">MNSPKIRCIITDDEPFAAKGLEGYVAKIPFLELVARCEDALQLNAVLKQQSVDLLFLDIEMPHVSGIAFLKGLPNPPKVIFTTAYDQYAIEGYELDVLDYLLKPISFDRFLKSANKAYDYFNSQQKNEAISYCFIKVDQKLEKVFFNEIQMVEALGNYVAVYTGGRKLLTHVTLKNMQENLPVSMFIQPHKSFLVNMQFITAIEGNTLHIGALQAPVSKYSKDEILEKIVNNTLIRRQQ</sequence>
<name>A0A1H4FN06_9BACT</name>
<dbReference type="SMART" id="SM00448">
    <property type="entry name" value="REC"/>
    <property type="match status" value="1"/>
</dbReference>
<dbReference type="PANTHER" id="PTHR37299">
    <property type="entry name" value="TRANSCRIPTIONAL REGULATOR-RELATED"/>
    <property type="match status" value="1"/>
</dbReference>
<dbReference type="Pfam" id="PF00072">
    <property type="entry name" value="Response_reg"/>
    <property type="match status" value="1"/>
</dbReference>
<feature type="modified residue" description="4-aspartylphosphate" evidence="1">
    <location>
        <position position="58"/>
    </location>
</feature>
<dbReference type="Gene3D" id="3.40.50.2300">
    <property type="match status" value="1"/>
</dbReference>
<dbReference type="Gene3D" id="2.40.50.1020">
    <property type="entry name" value="LytTr DNA-binding domain"/>
    <property type="match status" value="1"/>
</dbReference>
<dbReference type="InterPro" id="IPR001789">
    <property type="entry name" value="Sig_transdc_resp-reg_receiver"/>
</dbReference>
<dbReference type="SUPFAM" id="SSF52172">
    <property type="entry name" value="CheY-like"/>
    <property type="match status" value="1"/>
</dbReference>
<feature type="domain" description="HTH LytTR-type" evidence="3">
    <location>
        <begin position="135"/>
        <end position="196"/>
    </location>
</feature>
<keyword evidence="1" id="KW-0597">Phosphoprotein</keyword>
<accession>A0A1H4FN06</accession>
<proteinExistence type="predicted"/>
<evidence type="ECO:0000256" key="1">
    <source>
        <dbReference type="PROSITE-ProRule" id="PRU00169"/>
    </source>
</evidence>
<dbReference type="GO" id="GO:0003677">
    <property type="term" value="F:DNA binding"/>
    <property type="evidence" value="ECO:0007669"/>
    <property type="project" value="InterPro"/>
</dbReference>
<dbReference type="RefSeq" id="WP_089764427.1">
    <property type="nucleotide sequence ID" value="NZ_BKAT01000007.1"/>
</dbReference>
<dbReference type="PROSITE" id="PS50110">
    <property type="entry name" value="RESPONSE_REGULATORY"/>
    <property type="match status" value="1"/>
</dbReference>